<proteinExistence type="predicted"/>
<comment type="caution">
    <text evidence="2">The sequence shown here is derived from an EMBL/GenBank/DDBJ whole genome shotgun (WGS) entry which is preliminary data.</text>
</comment>
<dbReference type="InterPro" id="IPR045869">
    <property type="entry name" value="Arna-like_SDR_e"/>
</dbReference>
<dbReference type="SUPFAM" id="SSF51735">
    <property type="entry name" value="NAD(P)-binding Rossmann-fold domains"/>
    <property type="match status" value="1"/>
</dbReference>
<evidence type="ECO:0000259" key="1">
    <source>
        <dbReference type="Pfam" id="PF16363"/>
    </source>
</evidence>
<organism evidence="2 3">
    <name type="scientific">Tectimicrobiota bacterium</name>
    <dbReference type="NCBI Taxonomy" id="2528274"/>
    <lineage>
        <taxon>Bacteria</taxon>
        <taxon>Pseudomonadati</taxon>
        <taxon>Nitrospinota/Tectimicrobiota group</taxon>
        <taxon>Candidatus Tectimicrobiota</taxon>
    </lineage>
</organism>
<dbReference type="Gene3D" id="3.40.50.720">
    <property type="entry name" value="NAD(P)-binding Rossmann-like Domain"/>
    <property type="match status" value="1"/>
</dbReference>
<evidence type="ECO:0000313" key="3">
    <source>
        <dbReference type="Proteomes" id="UP000712673"/>
    </source>
</evidence>
<dbReference type="AlphaFoldDB" id="A0A938B428"/>
<protein>
    <submittedName>
        <fullName evidence="2">SDR family NAD(P)-dependent oxidoreductase</fullName>
    </submittedName>
</protein>
<evidence type="ECO:0000313" key="2">
    <source>
        <dbReference type="EMBL" id="MBM3224353.1"/>
    </source>
</evidence>
<accession>A0A938B428</accession>
<reference evidence="2" key="1">
    <citation type="submission" date="2019-03" db="EMBL/GenBank/DDBJ databases">
        <title>Lake Tanganyika Metagenome-Assembled Genomes (MAGs).</title>
        <authorList>
            <person name="Tran P."/>
        </authorList>
    </citation>
    <scope>NUCLEOTIDE SEQUENCE</scope>
    <source>
        <strain evidence="2">K_DeepCast_65m_m2_066</strain>
    </source>
</reference>
<name>A0A938B428_UNCTE</name>
<dbReference type="GO" id="GO:0016831">
    <property type="term" value="F:carboxy-lyase activity"/>
    <property type="evidence" value="ECO:0007669"/>
    <property type="project" value="InterPro"/>
</dbReference>
<dbReference type="Proteomes" id="UP000712673">
    <property type="component" value="Unassembled WGS sequence"/>
</dbReference>
<sequence>MSWQGVRVLVTGAGGFIGSHLCERLVEAGATVRAMVRYNSRNDPGLLRYLAPSTRAALEVVTGDLRDTEAVHQAVSGCEVVFHLGALIAIPYSYRHPREVVEVNILGTLNVLEAVRQLGVRRLVHTSTSEVYGTAQSARINEHHALHGQSPYAATKIGADKLVESFYCSYALPAVTIRPFNTYGPRQSGRAVIPTIVAQTLWGKALTLGALDTLRDFTFVTDTVDGMLCAATAPGVEGETCNLGTDTEVSIRQLVERVGALLHRTLPLQVDTARLRPAASEVQRLRSDNTRARERLGWQPVVDLDTGLHRVIAWVEAHPELYHWERYEV</sequence>
<dbReference type="InterPro" id="IPR016040">
    <property type="entry name" value="NAD(P)-bd_dom"/>
</dbReference>
<feature type="domain" description="NAD(P)-binding" evidence="1">
    <location>
        <begin position="9"/>
        <end position="309"/>
    </location>
</feature>
<dbReference type="InterPro" id="IPR036291">
    <property type="entry name" value="NAD(P)-bd_dom_sf"/>
</dbReference>
<dbReference type="EMBL" id="VGLS01000306">
    <property type="protein sequence ID" value="MBM3224353.1"/>
    <property type="molecule type" value="Genomic_DNA"/>
</dbReference>
<dbReference type="CDD" id="cd05257">
    <property type="entry name" value="Arna_like_SDR_e"/>
    <property type="match status" value="1"/>
</dbReference>
<dbReference type="PANTHER" id="PTHR43000">
    <property type="entry name" value="DTDP-D-GLUCOSE 4,6-DEHYDRATASE-RELATED"/>
    <property type="match status" value="1"/>
</dbReference>
<dbReference type="Pfam" id="PF16363">
    <property type="entry name" value="GDP_Man_Dehyd"/>
    <property type="match status" value="1"/>
</dbReference>
<gene>
    <name evidence="2" type="ORF">FJZ47_11185</name>
</gene>